<gene>
    <name evidence="1" type="ORF">JHL17_35250</name>
</gene>
<reference evidence="2" key="1">
    <citation type="submission" date="2021-01" db="EMBL/GenBank/DDBJ databases">
        <title>Genome public.</title>
        <authorList>
            <person name="Liu C."/>
            <person name="Sun Q."/>
        </authorList>
    </citation>
    <scope>NUCLEOTIDE SEQUENCE [LARGE SCALE GENOMIC DNA]</scope>
    <source>
        <strain evidence="2">YIM B02556</strain>
    </source>
</reference>
<protein>
    <submittedName>
        <fullName evidence="1">Sensor domain-containing protein</fullName>
    </submittedName>
</protein>
<dbReference type="Gene3D" id="3.40.50.12580">
    <property type="match status" value="1"/>
</dbReference>
<dbReference type="RefSeq" id="WP_200199328.1">
    <property type="nucleotide sequence ID" value="NZ_JAENHM010000089.1"/>
</dbReference>
<dbReference type="Proteomes" id="UP000652760">
    <property type="component" value="Unassembled WGS sequence"/>
</dbReference>
<sequence length="399" mass="44851">MHERPGTVNVCFLYNAQHHQILHSLPIAFELSTMPGFAVEIVASTPGHLDFVRDLQRLYPDARVSHRLLAQPWPVRLYDRFRRSGLPPKLPALWHNRALFDGYDAIVVPERTSIALKGFGVHRPKFVHTSHGAGDRAATVDRRIARFDFALVPSPKTADWLLEGGLIRSGHHAVGSYTKLDIVERLQRTNRPLFANGRPTVLYNPHFRPKLSSWRRFGFALLDFFAASDRYNLIFAPHVRLFPPPANRAQADLSRYKGLPNIIIDLGSERSIDMTYTLGADVYIGDVSSQVYEFLLPSPRPCLFLDAHGAAWRDNPRYLFWTLGPVLSDLAGLSTALEALVADPSPWREVQEKAVARTFDLSHSRPGLHNARLLADWLRVNAGDGPDHAKPSRFATTGD</sequence>
<proteinExistence type="predicted"/>
<evidence type="ECO:0000313" key="1">
    <source>
        <dbReference type="EMBL" id="MBK1842664.1"/>
    </source>
</evidence>
<dbReference type="InterPro" id="IPR043148">
    <property type="entry name" value="TagF_C"/>
</dbReference>
<name>A0ABS1FGV8_9PROT</name>
<evidence type="ECO:0000313" key="2">
    <source>
        <dbReference type="Proteomes" id="UP000652760"/>
    </source>
</evidence>
<dbReference type="EMBL" id="JAENHM010000089">
    <property type="protein sequence ID" value="MBK1842664.1"/>
    <property type="molecule type" value="Genomic_DNA"/>
</dbReference>
<keyword evidence="2" id="KW-1185">Reference proteome</keyword>
<comment type="caution">
    <text evidence="1">The sequence shown here is derived from an EMBL/GenBank/DDBJ whole genome shotgun (WGS) entry which is preliminary data.</text>
</comment>
<organism evidence="1 2">
    <name type="scientific">Azospirillum endophyticum</name>
    <dbReference type="NCBI Taxonomy" id="2800326"/>
    <lineage>
        <taxon>Bacteria</taxon>
        <taxon>Pseudomonadati</taxon>
        <taxon>Pseudomonadota</taxon>
        <taxon>Alphaproteobacteria</taxon>
        <taxon>Rhodospirillales</taxon>
        <taxon>Azospirillaceae</taxon>
        <taxon>Azospirillum</taxon>
    </lineage>
</organism>
<accession>A0ABS1FGV8</accession>